<dbReference type="PROSITE" id="PS51464">
    <property type="entry name" value="SIS"/>
    <property type="match status" value="1"/>
</dbReference>
<evidence type="ECO:0000313" key="6">
    <source>
        <dbReference type="EMBL" id="RCA11259.1"/>
    </source>
</evidence>
<evidence type="ECO:0000256" key="1">
    <source>
        <dbReference type="ARBA" id="ARBA00023015"/>
    </source>
</evidence>
<reference evidence="6 7" key="1">
    <citation type="submission" date="2015-06" db="EMBL/GenBank/DDBJ databases">
        <title>The Genome Sequence of Enterococcus durans 4EA1.</title>
        <authorList>
            <consortium name="The Broad Institute Genomics Platform"/>
            <consortium name="The Broad Institute Genome Sequencing Center for Infectious Disease"/>
            <person name="Earl A.M."/>
            <person name="Van Tyne D."/>
            <person name="Lebreton F."/>
            <person name="Saavedra J.T."/>
            <person name="Gilmore M.S."/>
            <person name="Manson Mcguire A."/>
            <person name="Clock S."/>
            <person name="Crupain M."/>
            <person name="Rangan U."/>
            <person name="Young S."/>
            <person name="Abouelleil A."/>
            <person name="Cao P."/>
            <person name="Chapman S.B."/>
            <person name="Griggs A."/>
            <person name="Priest M."/>
            <person name="Shea T."/>
            <person name="Wortman J."/>
            <person name="Nusbaum C."/>
            <person name="Birren B."/>
        </authorList>
    </citation>
    <scope>NUCLEOTIDE SEQUENCE [LARGE SCALE GENOMIC DNA]</scope>
    <source>
        <strain evidence="6 7">4EA1</strain>
    </source>
</reference>
<keyword evidence="1" id="KW-0805">Transcription regulation</keyword>
<dbReference type="InterPro" id="IPR046348">
    <property type="entry name" value="SIS_dom_sf"/>
</dbReference>
<dbReference type="PANTHER" id="PTHR30514">
    <property type="entry name" value="GLUCOKINASE"/>
    <property type="match status" value="1"/>
</dbReference>
<dbReference type="PANTHER" id="PTHR30514:SF21">
    <property type="entry name" value="RPIR-FAMILY TRANSCRIPTIONAL REGULATOR"/>
    <property type="match status" value="1"/>
</dbReference>
<dbReference type="InterPro" id="IPR036388">
    <property type="entry name" value="WH-like_DNA-bd_sf"/>
</dbReference>
<keyword evidence="2" id="KW-0238">DNA-binding</keyword>
<dbReference type="GO" id="GO:0003700">
    <property type="term" value="F:DNA-binding transcription factor activity"/>
    <property type="evidence" value="ECO:0007669"/>
    <property type="project" value="InterPro"/>
</dbReference>
<dbReference type="InterPro" id="IPR035472">
    <property type="entry name" value="RpiR-like_SIS"/>
</dbReference>
<dbReference type="EMBL" id="LEPB01000004">
    <property type="protein sequence ID" value="RCA11259.1"/>
    <property type="molecule type" value="Genomic_DNA"/>
</dbReference>
<dbReference type="Pfam" id="PF01380">
    <property type="entry name" value="SIS"/>
    <property type="match status" value="1"/>
</dbReference>
<dbReference type="Gene3D" id="1.10.10.10">
    <property type="entry name" value="Winged helix-like DNA-binding domain superfamily/Winged helix DNA-binding domain"/>
    <property type="match status" value="1"/>
</dbReference>
<evidence type="ECO:0000259" key="5">
    <source>
        <dbReference type="PROSITE" id="PS51464"/>
    </source>
</evidence>
<dbReference type="InterPro" id="IPR001347">
    <property type="entry name" value="SIS_dom"/>
</dbReference>
<accession>A0A367CF61</accession>
<protein>
    <submittedName>
        <fullName evidence="6">RpiR family transcriptional regulator</fullName>
    </submittedName>
</protein>
<name>A0A367CF61_9ENTE</name>
<dbReference type="InterPro" id="IPR009057">
    <property type="entry name" value="Homeodomain-like_sf"/>
</dbReference>
<dbReference type="CDD" id="cd05013">
    <property type="entry name" value="SIS_RpiR"/>
    <property type="match status" value="1"/>
</dbReference>
<feature type="domain" description="SIS" evidence="5">
    <location>
        <begin position="104"/>
        <end position="249"/>
    </location>
</feature>
<dbReference type="GO" id="GO:0003677">
    <property type="term" value="F:DNA binding"/>
    <property type="evidence" value="ECO:0007669"/>
    <property type="project" value="UniProtKB-KW"/>
</dbReference>
<dbReference type="InterPro" id="IPR000281">
    <property type="entry name" value="HTH_RpiR"/>
</dbReference>
<dbReference type="Gene3D" id="3.40.50.10490">
    <property type="entry name" value="Glucose-6-phosphate isomerase like protein, domain 1"/>
    <property type="match status" value="1"/>
</dbReference>
<proteinExistence type="predicted"/>
<dbReference type="Pfam" id="PF01418">
    <property type="entry name" value="HTH_6"/>
    <property type="match status" value="1"/>
</dbReference>
<sequence>MDHKLSETEQYLWNFIEHHILEIPNYSIVKLSEQANVSTATIVRTMKKKGYEGFTSFKHHLKERENKNINFSFLDKVDKGIRRAILKNEQEVIRTINMLEIGNIEDAIQRIKFADRVFVFARGFSEMIGQEMLVKLQLTGKNCQMHTDPEIIKSISRKLTKKDSVIFVSLNGETKELVTAAKNCYVAEIGSILVTANHSSTLKDYCEINLVGFKSEGSYFPDYEVRSRLPLQIIARILLDAYALRMGGESRSSLS</sequence>
<comment type="caution">
    <text evidence="6">The sequence shown here is derived from an EMBL/GenBank/DDBJ whole genome shotgun (WGS) entry which is preliminary data.</text>
</comment>
<dbReference type="Proteomes" id="UP000252797">
    <property type="component" value="Unassembled WGS sequence"/>
</dbReference>
<dbReference type="SUPFAM" id="SSF46689">
    <property type="entry name" value="Homeodomain-like"/>
    <property type="match status" value="1"/>
</dbReference>
<evidence type="ECO:0000256" key="3">
    <source>
        <dbReference type="ARBA" id="ARBA00023163"/>
    </source>
</evidence>
<organism evidence="6 7">
    <name type="scientific">Enterococcus durans</name>
    <dbReference type="NCBI Taxonomy" id="53345"/>
    <lineage>
        <taxon>Bacteria</taxon>
        <taxon>Bacillati</taxon>
        <taxon>Bacillota</taxon>
        <taxon>Bacilli</taxon>
        <taxon>Lactobacillales</taxon>
        <taxon>Enterococcaceae</taxon>
        <taxon>Enterococcus</taxon>
    </lineage>
</organism>
<feature type="domain" description="HTH rpiR-type" evidence="4">
    <location>
        <begin position="1"/>
        <end position="68"/>
    </location>
</feature>
<dbReference type="PROSITE" id="PS51071">
    <property type="entry name" value="HTH_RPIR"/>
    <property type="match status" value="1"/>
</dbReference>
<evidence type="ECO:0000256" key="2">
    <source>
        <dbReference type="ARBA" id="ARBA00023125"/>
    </source>
</evidence>
<dbReference type="GO" id="GO:0097367">
    <property type="term" value="F:carbohydrate derivative binding"/>
    <property type="evidence" value="ECO:0007669"/>
    <property type="project" value="InterPro"/>
</dbReference>
<dbReference type="SUPFAM" id="SSF53697">
    <property type="entry name" value="SIS domain"/>
    <property type="match status" value="1"/>
</dbReference>
<dbReference type="AlphaFoldDB" id="A0A367CF61"/>
<gene>
    <name evidence="6" type="ORF">EA71_02014</name>
</gene>
<dbReference type="InterPro" id="IPR047640">
    <property type="entry name" value="RpiR-like"/>
</dbReference>
<dbReference type="RefSeq" id="WP_113846037.1">
    <property type="nucleotide sequence ID" value="NZ_LEPB01000004.1"/>
</dbReference>
<dbReference type="GO" id="GO:1901135">
    <property type="term" value="P:carbohydrate derivative metabolic process"/>
    <property type="evidence" value="ECO:0007669"/>
    <property type="project" value="InterPro"/>
</dbReference>
<keyword evidence="3" id="KW-0804">Transcription</keyword>
<evidence type="ECO:0000313" key="7">
    <source>
        <dbReference type="Proteomes" id="UP000252797"/>
    </source>
</evidence>
<evidence type="ECO:0000259" key="4">
    <source>
        <dbReference type="PROSITE" id="PS51071"/>
    </source>
</evidence>